<gene>
    <name evidence="4" type="ORF">DBRI00130_LOCUS4322</name>
</gene>
<dbReference type="GO" id="GO:0006596">
    <property type="term" value="P:polyamine biosynthetic process"/>
    <property type="evidence" value="ECO:0007669"/>
    <property type="project" value="UniProtKB-KW"/>
</dbReference>
<dbReference type="PANTHER" id="PTHR43317:SF1">
    <property type="entry name" value="THERMOSPERMINE SYNTHASE ACAULIS5"/>
    <property type="match status" value="1"/>
</dbReference>
<evidence type="ECO:0000313" key="4">
    <source>
        <dbReference type="EMBL" id="CAE4586759.1"/>
    </source>
</evidence>
<reference evidence="4" key="1">
    <citation type="submission" date="2021-01" db="EMBL/GenBank/DDBJ databases">
        <authorList>
            <person name="Corre E."/>
            <person name="Pelletier E."/>
            <person name="Niang G."/>
            <person name="Scheremetjew M."/>
            <person name="Finn R."/>
            <person name="Kale V."/>
            <person name="Holt S."/>
            <person name="Cochrane G."/>
            <person name="Meng A."/>
            <person name="Brown T."/>
            <person name="Cohen L."/>
        </authorList>
    </citation>
    <scope>NUCLEOTIDE SEQUENCE</scope>
    <source>
        <strain evidence="4">GSO104</strain>
    </source>
</reference>
<dbReference type="PANTHER" id="PTHR43317">
    <property type="entry name" value="THERMOSPERMINE SYNTHASE ACAULIS5"/>
    <property type="match status" value="1"/>
</dbReference>
<dbReference type="InterPro" id="IPR001214">
    <property type="entry name" value="SET_dom"/>
</dbReference>
<keyword evidence="2" id="KW-0732">Signal</keyword>
<feature type="domain" description="SET" evidence="3">
    <location>
        <begin position="549"/>
        <end position="699"/>
    </location>
</feature>
<protein>
    <recommendedName>
        <fullName evidence="3">SET domain-containing protein</fullName>
    </recommendedName>
</protein>
<evidence type="ECO:0000256" key="2">
    <source>
        <dbReference type="SAM" id="SignalP"/>
    </source>
</evidence>
<feature type="chain" id="PRO_5030951921" description="SET domain-containing protein" evidence="2">
    <location>
        <begin position="28"/>
        <end position="738"/>
    </location>
</feature>
<feature type="signal peptide" evidence="2">
    <location>
        <begin position="1"/>
        <end position="27"/>
    </location>
</feature>
<dbReference type="InterPro" id="IPR029063">
    <property type="entry name" value="SAM-dependent_MTases_sf"/>
</dbReference>
<accession>A0A7S4QKW1</accession>
<evidence type="ECO:0000259" key="3">
    <source>
        <dbReference type="PROSITE" id="PS50280"/>
    </source>
</evidence>
<dbReference type="PROSITE" id="PS50280">
    <property type="entry name" value="SET"/>
    <property type="match status" value="1"/>
</dbReference>
<organism evidence="4">
    <name type="scientific">Ditylum brightwellii</name>
    <dbReference type="NCBI Taxonomy" id="49249"/>
    <lineage>
        <taxon>Eukaryota</taxon>
        <taxon>Sar</taxon>
        <taxon>Stramenopiles</taxon>
        <taxon>Ochrophyta</taxon>
        <taxon>Bacillariophyta</taxon>
        <taxon>Mediophyceae</taxon>
        <taxon>Lithodesmiophycidae</taxon>
        <taxon>Lithodesmiales</taxon>
        <taxon>Lithodesmiaceae</taxon>
        <taxon>Ditylum</taxon>
    </lineage>
</organism>
<sequence length="738" mass="83165">MHLTAASSAATFLSIISATWHLHPVDSATYQLSYDGWFHSSNLDNDLYDSDAGGGRSNDIVKDISSKLTSHFVSQWEDYTINSNKSGEEKEDDNTATVVDPPICTGTRCFTDVSRPQLSFTIHANTIQHLENNDDDHLLRLDVIMTSAHEEDSHSNIFARDALVNAVTTVLSHPEATMQPTWLITERPFPSKVGDNLLDASSIESIILSSPNIHAKKRIYSNSSAAVEIWSYHQTTSEASPETRSLFIDSKLRTTTSATAVAHAEAFIHPALLSHTHPKNVAVFSDTPLLLLKEILKYKSVERITLIDVDLEALDAALKYMPDLNDCSAIRTETASCLDSAQVEIIKGGLDTWLENLDAEHEEDYDYDMYDILFMDVASASQKEQYLSELYHKDHFDYLIDAESMIVVNVGSMPSIHGDDVTDQDSRTDFFKMISTDSSCYGSAIVYEEPLAAPLDTTFISIFSEFHSDTYFRYVRPMPTSIDLDIVQRFHKQDSSLLPTQFYDGSSHKAYLTPSRAWENWYCRSNLGKDQYQCHTLLPKFYDPANHVSETEIRRDATKGRGHYAVTDIPEGSFINADDSHIHLHMHRYQWEALNDFVEKFPDAQMYRDLKNFFESYGYENEPNGLSGWSVSIANNNTFTNHACREEDKTAAAVPGVGFDEDGNEILFSPLQLRRKELGILTVATRDLSSGDEIMMDYSSFRTSDPNGDYERFLKTMCNTGEGMVPKEAPTHLPLEKK</sequence>
<dbReference type="InterPro" id="IPR046341">
    <property type="entry name" value="SET_dom_sf"/>
</dbReference>
<dbReference type="SUPFAM" id="SSF53335">
    <property type="entry name" value="S-adenosyl-L-methionine-dependent methyltransferases"/>
    <property type="match status" value="1"/>
</dbReference>
<name>A0A7S4QKW1_9STRA</name>
<dbReference type="Gene3D" id="3.40.50.150">
    <property type="entry name" value="Vaccinia Virus protein VP39"/>
    <property type="match status" value="1"/>
</dbReference>
<dbReference type="SUPFAM" id="SSF82199">
    <property type="entry name" value="SET domain"/>
    <property type="match status" value="1"/>
</dbReference>
<keyword evidence="1" id="KW-0620">Polyamine biosynthesis</keyword>
<proteinExistence type="predicted"/>
<dbReference type="Pfam" id="PF01564">
    <property type="entry name" value="Spermine_synth"/>
    <property type="match status" value="1"/>
</dbReference>
<evidence type="ECO:0000256" key="1">
    <source>
        <dbReference type="ARBA" id="ARBA00023115"/>
    </source>
</evidence>
<dbReference type="EMBL" id="HBNS01005313">
    <property type="protein sequence ID" value="CAE4586759.1"/>
    <property type="molecule type" value="Transcribed_RNA"/>
</dbReference>
<dbReference type="Gene3D" id="2.170.270.10">
    <property type="entry name" value="SET domain"/>
    <property type="match status" value="1"/>
</dbReference>
<dbReference type="AlphaFoldDB" id="A0A7S4QKW1"/>